<dbReference type="VEuPathDB" id="AmoebaDB:NfTy_006010"/>
<dbReference type="AlphaFoldDB" id="A0A6A5C3B3"/>
<comment type="caution">
    <text evidence="2">The sequence shown here is derived from an EMBL/GenBank/DDBJ whole genome shotgun (WGS) entry which is preliminary data.</text>
</comment>
<evidence type="ECO:0000256" key="1">
    <source>
        <dbReference type="SAM" id="MobiDB-lite"/>
    </source>
</evidence>
<feature type="region of interest" description="Disordered" evidence="1">
    <location>
        <begin position="1"/>
        <end position="91"/>
    </location>
</feature>
<reference evidence="2 3" key="1">
    <citation type="journal article" date="2019" name="Sci. Rep.">
        <title>Nanopore sequencing improves the draft genome of the human pathogenic amoeba Naegleria fowleri.</title>
        <authorList>
            <person name="Liechti N."/>
            <person name="Schurch N."/>
            <person name="Bruggmann R."/>
            <person name="Wittwer M."/>
        </authorList>
    </citation>
    <scope>NUCLEOTIDE SEQUENCE [LARGE SCALE GENOMIC DNA]</scope>
    <source>
        <strain evidence="2 3">ATCC 30894</strain>
    </source>
</reference>
<dbReference type="Proteomes" id="UP000444721">
    <property type="component" value="Unassembled WGS sequence"/>
</dbReference>
<name>A0A6A5C3B3_NAEFO</name>
<evidence type="ECO:0000313" key="3">
    <source>
        <dbReference type="Proteomes" id="UP000444721"/>
    </source>
</evidence>
<organism evidence="2 3">
    <name type="scientific">Naegleria fowleri</name>
    <name type="common">Brain eating amoeba</name>
    <dbReference type="NCBI Taxonomy" id="5763"/>
    <lineage>
        <taxon>Eukaryota</taxon>
        <taxon>Discoba</taxon>
        <taxon>Heterolobosea</taxon>
        <taxon>Tetramitia</taxon>
        <taxon>Eutetramitia</taxon>
        <taxon>Vahlkampfiidae</taxon>
        <taxon>Naegleria</taxon>
    </lineage>
</organism>
<feature type="compositionally biased region" description="Acidic residues" evidence="1">
    <location>
        <begin position="1"/>
        <end position="12"/>
    </location>
</feature>
<protein>
    <submittedName>
        <fullName evidence="2">Uncharacterized protein</fullName>
    </submittedName>
</protein>
<accession>A0A6A5C3B3</accession>
<dbReference type="EMBL" id="VFQX01000004">
    <property type="protein sequence ID" value="KAF0983847.1"/>
    <property type="molecule type" value="Genomic_DNA"/>
</dbReference>
<dbReference type="VEuPathDB" id="AmoebaDB:NF0017280"/>
<feature type="compositionally biased region" description="Acidic residues" evidence="1">
    <location>
        <begin position="39"/>
        <end position="82"/>
    </location>
</feature>
<gene>
    <name evidence="2" type="ORF">FDP41_007762</name>
</gene>
<proteinExistence type="predicted"/>
<feature type="region of interest" description="Disordered" evidence="1">
    <location>
        <begin position="570"/>
        <end position="634"/>
    </location>
</feature>
<evidence type="ECO:0000313" key="2">
    <source>
        <dbReference type="EMBL" id="KAF0983847.1"/>
    </source>
</evidence>
<feature type="compositionally biased region" description="Polar residues" evidence="1">
    <location>
        <begin position="22"/>
        <end position="32"/>
    </location>
</feature>
<sequence length="634" mass="74165">MPTIEEVVEESTEVTTTTTKTNNSPPGQTQRVETPEQHVDEEDDDDDDDEDYEDVEDEENEEMEDDDEEDQNDEEEQDEEDDKVFKEGNQNNMMNSIIKEFNPVGETIQALVMSKEDFTPYMKEKLKSLNLPLYHRQLPPLKEVERTFYCVGEEMCGLVRNAGIELTPSNDGFAPHMKFSRMMADNLTSHGVVVRLLELFNIPMNSLWLYRITEKNSKITIERVKDSFAFPVFVVVNTVKGKREFDEFSKEAMTHSSDQGYFDLALADRIIKENENNSSAINWREKSKEIFKLYLPSSGSETPSADENEKWHQYFASRTSAQKQHNSFIEKEYPEEGDYVCRNMMRALKNVLRGDNLTQSVARDFCAQTVIKSKDAGYMDFEALQDLRMEGRIYSTHSYQCLDVRYSYYHKTRYYSHDYFAKLEYRILPLAVDNNEKDKKKKDDEIPWSIFFENYLDEPDRIPQEDWIIIEKRKFLFTLKHLRSVRNAILSNDPDSPYSKISDIQLLKTIYHASGATNGEDSLLEGDWVGYRMRQLAGCPSEKDYEYEEIDFDKVIEDHLKEIRERRRNKKYEEEEGDDDDDDDEYYDDDEGDEDDDDFHDNPQANIDMFMRSLAGQRGTGQRGQQVPPGCAQQ</sequence>
<dbReference type="GeneID" id="68114980"/>
<feature type="compositionally biased region" description="Acidic residues" evidence="1">
    <location>
        <begin position="574"/>
        <end position="599"/>
    </location>
</feature>
<keyword evidence="3" id="KW-1185">Reference proteome</keyword>
<dbReference type="OMA" id="EKWHQYF"/>
<dbReference type="RefSeq" id="XP_044568560.1">
    <property type="nucleotide sequence ID" value="XM_044711542.1"/>
</dbReference>
<dbReference type="OrthoDB" id="10398980at2759"/>
<dbReference type="VEuPathDB" id="AmoebaDB:FDP41_007762"/>